<dbReference type="PANTHER" id="PTHR13439">
    <property type="entry name" value="CT120 PROTEIN"/>
    <property type="match status" value="1"/>
</dbReference>
<feature type="transmembrane region" description="Helical" evidence="7">
    <location>
        <begin position="36"/>
        <end position="58"/>
    </location>
</feature>
<dbReference type="GeneID" id="3881527"/>
<dbReference type="Pfam" id="PF03798">
    <property type="entry name" value="TRAM_LAG1_CLN8"/>
    <property type="match status" value="1"/>
</dbReference>
<name>F5HFU8_NEUCR</name>
<dbReference type="PANTHER" id="PTHR13439:SF0">
    <property type="entry name" value="TOPOISOMERASE I DAMAGE AFFECTED PROTEIN 4"/>
    <property type="match status" value="1"/>
</dbReference>
<evidence type="ECO:0000259" key="8">
    <source>
        <dbReference type="PROSITE" id="PS50922"/>
    </source>
</evidence>
<dbReference type="GO" id="GO:0055088">
    <property type="term" value="P:lipid homeostasis"/>
    <property type="evidence" value="ECO:0000318"/>
    <property type="project" value="GO_Central"/>
</dbReference>
<dbReference type="SMART" id="SM00724">
    <property type="entry name" value="TLC"/>
    <property type="match status" value="1"/>
</dbReference>
<dbReference type="AlphaFoldDB" id="F5HFU8"/>
<evidence type="ECO:0000256" key="4">
    <source>
        <dbReference type="ARBA" id="ARBA00023136"/>
    </source>
</evidence>
<feature type="transmembrane region" description="Helical" evidence="7">
    <location>
        <begin position="268"/>
        <end position="292"/>
    </location>
</feature>
<protein>
    <submittedName>
        <fullName evidence="9">DUF887 domain-containing protein</fullName>
    </submittedName>
</protein>
<proteinExistence type="predicted"/>
<evidence type="ECO:0000313" key="10">
    <source>
        <dbReference type="Proteomes" id="UP000001805"/>
    </source>
</evidence>
<feature type="transmembrane region" description="Helical" evidence="7">
    <location>
        <begin position="141"/>
        <end position="161"/>
    </location>
</feature>
<evidence type="ECO:0000256" key="1">
    <source>
        <dbReference type="ARBA" id="ARBA00004141"/>
    </source>
</evidence>
<evidence type="ECO:0000256" key="3">
    <source>
        <dbReference type="ARBA" id="ARBA00022989"/>
    </source>
</evidence>
<reference evidence="9 10" key="1">
    <citation type="journal article" date="2003" name="Nature">
        <title>The genome sequence of the filamentous fungus Neurospora crassa.</title>
        <authorList>
            <person name="Galagan J.E."/>
            <person name="Calvo S.E."/>
            <person name="Borkovich K.A."/>
            <person name="Selker E.U."/>
            <person name="Read N.D."/>
            <person name="Jaffe D."/>
            <person name="FitzHugh W."/>
            <person name="Ma L.J."/>
            <person name="Smirnov S."/>
            <person name="Purcell S."/>
            <person name="Rehman B."/>
            <person name="Elkins T."/>
            <person name="Engels R."/>
            <person name="Wang S."/>
            <person name="Nielsen C.B."/>
            <person name="Butler J."/>
            <person name="Endrizzi M."/>
            <person name="Qui D."/>
            <person name="Ianakiev P."/>
            <person name="Bell-Pedersen D."/>
            <person name="Nelson M.A."/>
            <person name="Werner-Washburne M."/>
            <person name="Selitrennikoff C.P."/>
            <person name="Kinsey J.A."/>
            <person name="Braun E.L."/>
            <person name="Zelter A."/>
            <person name="Schulte U."/>
            <person name="Kothe G.O."/>
            <person name="Jedd G."/>
            <person name="Mewes W."/>
            <person name="Staben C."/>
            <person name="Marcotte E."/>
            <person name="Greenberg D."/>
            <person name="Roy A."/>
            <person name="Foley K."/>
            <person name="Naylor J."/>
            <person name="Stange-Thomann N."/>
            <person name="Barrett R."/>
            <person name="Gnerre S."/>
            <person name="Kamal M."/>
            <person name="Kamvysselis M."/>
            <person name="Mauceli E."/>
            <person name="Bielke C."/>
            <person name="Rudd S."/>
            <person name="Frishman D."/>
            <person name="Krystofova S."/>
            <person name="Rasmussen C."/>
            <person name="Metzenberg R.L."/>
            <person name="Perkins D.D."/>
            <person name="Kroken S."/>
            <person name="Cogoni C."/>
            <person name="Macino G."/>
            <person name="Catcheside D."/>
            <person name="Li W."/>
            <person name="Pratt R.J."/>
            <person name="Osmani S.A."/>
            <person name="DeSouza C.P."/>
            <person name="Glass L."/>
            <person name="Orbach M.J."/>
            <person name="Berglund J.A."/>
            <person name="Voelker R."/>
            <person name="Yarden O."/>
            <person name="Plamann M."/>
            <person name="Seiler S."/>
            <person name="Dunlap J."/>
            <person name="Radford A."/>
            <person name="Aramayo R."/>
            <person name="Natvig D.O."/>
            <person name="Alex L.A."/>
            <person name="Mannhaupt G."/>
            <person name="Ebbole D.J."/>
            <person name="Freitag M."/>
            <person name="Paulsen I."/>
            <person name="Sachs M.S."/>
            <person name="Lander E.S."/>
            <person name="Nusbaum C."/>
            <person name="Birren B."/>
        </authorList>
    </citation>
    <scope>NUCLEOTIDE SEQUENCE [LARGE SCALE GENOMIC DNA]</scope>
    <source>
        <strain evidence="10">ATCC 24698 / 74-OR23-1A / CBS 708.71 / DSM 1257 / FGSC 987</strain>
    </source>
</reference>
<dbReference type="STRING" id="367110.F5HFU8"/>
<dbReference type="InParanoid" id="F5HFU8"/>
<keyword evidence="3 7" id="KW-1133">Transmembrane helix</keyword>
<dbReference type="OrthoDB" id="10266980at2759"/>
<feature type="transmembrane region" description="Helical" evidence="7">
    <location>
        <begin position="110"/>
        <end position="129"/>
    </location>
</feature>
<dbReference type="Proteomes" id="UP000001805">
    <property type="component" value="Chromosome 1, Linkage Group I"/>
</dbReference>
<keyword evidence="2 5" id="KW-0812">Transmembrane</keyword>
<dbReference type="InterPro" id="IPR006634">
    <property type="entry name" value="TLC-dom"/>
</dbReference>
<dbReference type="RefSeq" id="XP_965364.2">
    <property type="nucleotide sequence ID" value="XM_960271.3"/>
</dbReference>
<keyword evidence="10" id="KW-1185">Reference proteome</keyword>
<dbReference type="HOGENOM" id="CLU_034597_0_1_1"/>
<evidence type="ECO:0000256" key="2">
    <source>
        <dbReference type="ARBA" id="ARBA00022692"/>
    </source>
</evidence>
<dbReference type="FunCoup" id="F5HFU8">
    <property type="interactions" value="78"/>
</dbReference>
<dbReference type="GO" id="GO:0016020">
    <property type="term" value="C:membrane"/>
    <property type="evidence" value="ECO:0007669"/>
    <property type="project" value="UniProtKB-SubCell"/>
</dbReference>
<dbReference type="KEGG" id="ncr:NCU02977"/>
<dbReference type="OMA" id="AQWYNGM"/>
<evidence type="ECO:0000256" key="5">
    <source>
        <dbReference type="PROSITE-ProRule" id="PRU00205"/>
    </source>
</evidence>
<feature type="region of interest" description="Disordered" evidence="6">
    <location>
        <begin position="308"/>
        <end position="364"/>
    </location>
</feature>
<dbReference type="VEuPathDB" id="FungiDB:NCU02977"/>
<dbReference type="PROSITE" id="PS50922">
    <property type="entry name" value="TLC"/>
    <property type="match status" value="1"/>
</dbReference>
<dbReference type="PaxDb" id="5141-EFNCRP00000002465"/>
<comment type="subcellular location">
    <subcellularLocation>
        <location evidence="1">Membrane</location>
        <topology evidence="1">Multi-pass membrane protein</topology>
    </subcellularLocation>
</comment>
<feature type="transmembrane region" description="Helical" evidence="7">
    <location>
        <begin position="200"/>
        <end position="220"/>
    </location>
</feature>
<organism evidence="9 10">
    <name type="scientific">Neurospora crassa (strain ATCC 24698 / 74-OR23-1A / CBS 708.71 / DSM 1257 / FGSC 987)</name>
    <dbReference type="NCBI Taxonomy" id="367110"/>
    <lineage>
        <taxon>Eukaryota</taxon>
        <taxon>Fungi</taxon>
        <taxon>Dikarya</taxon>
        <taxon>Ascomycota</taxon>
        <taxon>Pezizomycotina</taxon>
        <taxon>Sordariomycetes</taxon>
        <taxon>Sordariomycetidae</taxon>
        <taxon>Sordariales</taxon>
        <taxon>Sordariaceae</taxon>
        <taxon>Neurospora</taxon>
    </lineage>
</organism>
<dbReference type="InterPro" id="IPR050846">
    <property type="entry name" value="TLCD"/>
</dbReference>
<keyword evidence="4 5" id="KW-0472">Membrane</keyword>
<evidence type="ECO:0000256" key="6">
    <source>
        <dbReference type="SAM" id="MobiDB-lite"/>
    </source>
</evidence>
<dbReference type="EMBL" id="CM002236">
    <property type="protein sequence ID" value="EAA36128.2"/>
    <property type="molecule type" value="Genomic_DNA"/>
</dbReference>
<gene>
    <name evidence="9" type="ORF">NCU02977</name>
</gene>
<accession>F5HFU8</accession>
<sequence length="364" mass="41644">MRDPFPFPPIPALAKATQPWADRLSLPTLPLHIHEVIGAAALYTFVHVVVSPIVSNLFFSKYYPKHSRSKKANWDTHVVSLVQSTLINVLALWVMYADKERAAMDWEQRIWGYTGASGMIQALACGYFVWDLGITLLNFDIFGFGLLAHAVSALVVYSFGFRPFLNYYSTTFILYELSTPFLNIHWFFDKLNMTGSRAQLYNGIALLVTFFGCRLIWGTWQSIEVYKDMWKAVHRAPTPEYIQSYYNTTSSTIDAENVMLFAAKPEPIPVWLALLYVASNLTLNTLNWYWFFKMISAVRKRFVPQDETKEEKSDVAAGKGEEKGAKSTATEQAKRPVIVNRHRRQNSIEDLIPDNEELREGTIQ</sequence>
<feature type="compositionally biased region" description="Basic and acidic residues" evidence="6">
    <location>
        <begin position="308"/>
        <end position="325"/>
    </location>
</feature>
<feature type="transmembrane region" description="Helical" evidence="7">
    <location>
        <begin position="78"/>
        <end position="98"/>
    </location>
</feature>
<dbReference type="GO" id="GO:0005783">
    <property type="term" value="C:endoplasmic reticulum"/>
    <property type="evidence" value="ECO:0000318"/>
    <property type="project" value="GO_Central"/>
</dbReference>
<evidence type="ECO:0000313" key="9">
    <source>
        <dbReference type="EMBL" id="EAA36128.2"/>
    </source>
</evidence>
<evidence type="ECO:0000256" key="7">
    <source>
        <dbReference type="SAM" id="Phobius"/>
    </source>
</evidence>
<feature type="domain" description="TLC" evidence="8">
    <location>
        <begin position="69"/>
        <end position="303"/>
    </location>
</feature>
<feature type="transmembrane region" description="Helical" evidence="7">
    <location>
        <begin position="167"/>
        <end position="188"/>
    </location>
</feature>